<dbReference type="Pfam" id="PF00149">
    <property type="entry name" value="Metallophos"/>
    <property type="match status" value="1"/>
</dbReference>
<reference evidence="2" key="1">
    <citation type="submission" date="2022-12" db="EMBL/GenBank/DDBJ databases">
        <title>Paracoccus sp. EF6 isolated from a lake water.</title>
        <authorList>
            <person name="Liu H."/>
        </authorList>
    </citation>
    <scope>NUCLEOTIDE SEQUENCE</scope>
    <source>
        <strain evidence="2">EF6</strain>
    </source>
</reference>
<dbReference type="SUPFAM" id="SSF56300">
    <property type="entry name" value="Metallo-dependent phosphatases"/>
    <property type="match status" value="1"/>
</dbReference>
<accession>A0ABT4J946</accession>
<proteinExistence type="predicted"/>
<dbReference type="PRINTS" id="PR01607">
    <property type="entry name" value="APYRASEFAMLY"/>
</dbReference>
<dbReference type="PANTHER" id="PTHR11575">
    <property type="entry name" value="5'-NUCLEOTIDASE-RELATED"/>
    <property type="match status" value="1"/>
</dbReference>
<sequence>MPQVTLFQLNDTHGYLEPHPELHWKAHGPELSVMGGFARIAGILNAARQETPGGVLVFDNGDTFHGTPAVTLSKGEAAVPILNALGLSAMTGHWDFAYGPAQAARLSSLLDYPFLAANCHPLTEEAPRFPPTTVCKANGLSIGVIGLAATILDKTMPPSFSAGLRFTDGIEEARAHAARLRAEGCGLVVVLSHLGLPQDCALAEAVDGLDVILSGHTHNRLESPWIVNGAIIIQSGCHGSYLGRLDLTVEHGRITSHSHSLIRSCRECGGNCRAAGSGHVTLAPVRPR</sequence>
<dbReference type="InterPro" id="IPR004843">
    <property type="entry name" value="Calcineurin-like_PHP"/>
</dbReference>
<comment type="caution">
    <text evidence="2">The sequence shown here is derived from an EMBL/GenBank/DDBJ whole genome shotgun (WGS) entry which is preliminary data.</text>
</comment>
<feature type="non-terminal residue" evidence="2">
    <location>
        <position position="288"/>
    </location>
</feature>
<dbReference type="InterPro" id="IPR006179">
    <property type="entry name" value="5_nucleotidase/apyrase"/>
</dbReference>
<protein>
    <recommendedName>
        <fullName evidence="1">Calcineurin-like phosphoesterase domain-containing protein</fullName>
    </recommendedName>
</protein>
<keyword evidence="3" id="KW-1185">Reference proteome</keyword>
<dbReference type="RefSeq" id="WP_329609827.1">
    <property type="nucleotide sequence ID" value="NZ_JAPTYD010000044.1"/>
</dbReference>
<dbReference type="Gene3D" id="3.60.21.10">
    <property type="match status" value="1"/>
</dbReference>
<gene>
    <name evidence="2" type="ORF">OU682_18765</name>
</gene>
<dbReference type="PANTHER" id="PTHR11575:SF24">
    <property type="entry name" value="5'-NUCLEOTIDASE"/>
    <property type="match status" value="1"/>
</dbReference>
<dbReference type="InterPro" id="IPR029052">
    <property type="entry name" value="Metallo-depent_PP-like"/>
</dbReference>
<feature type="domain" description="Calcineurin-like phosphoesterase" evidence="1">
    <location>
        <begin position="7"/>
        <end position="219"/>
    </location>
</feature>
<evidence type="ECO:0000259" key="1">
    <source>
        <dbReference type="Pfam" id="PF00149"/>
    </source>
</evidence>
<dbReference type="Proteomes" id="UP001149822">
    <property type="component" value="Unassembled WGS sequence"/>
</dbReference>
<organism evidence="2 3">
    <name type="scientific">Paracoccus benzoatiresistens</name>
    <dbReference type="NCBI Taxonomy" id="2997341"/>
    <lineage>
        <taxon>Bacteria</taxon>
        <taxon>Pseudomonadati</taxon>
        <taxon>Pseudomonadota</taxon>
        <taxon>Alphaproteobacteria</taxon>
        <taxon>Rhodobacterales</taxon>
        <taxon>Paracoccaceae</taxon>
        <taxon>Paracoccus</taxon>
    </lineage>
</organism>
<evidence type="ECO:0000313" key="2">
    <source>
        <dbReference type="EMBL" id="MCZ0963648.1"/>
    </source>
</evidence>
<evidence type="ECO:0000313" key="3">
    <source>
        <dbReference type="Proteomes" id="UP001149822"/>
    </source>
</evidence>
<name>A0ABT4J946_9RHOB</name>
<dbReference type="EMBL" id="JAPTYD010000044">
    <property type="protein sequence ID" value="MCZ0963648.1"/>
    <property type="molecule type" value="Genomic_DNA"/>
</dbReference>